<proteinExistence type="predicted"/>
<feature type="domain" description="PhoD-like phosphatase metallophosphatase" evidence="3">
    <location>
        <begin position="188"/>
        <end position="322"/>
    </location>
</feature>
<evidence type="ECO:0000259" key="3">
    <source>
        <dbReference type="Pfam" id="PF09423"/>
    </source>
</evidence>
<keyword evidence="2" id="KW-1133">Transmembrane helix</keyword>
<feature type="transmembrane region" description="Helical" evidence="2">
    <location>
        <begin position="493"/>
        <end position="516"/>
    </location>
</feature>
<dbReference type="OrthoDB" id="10266805at2759"/>
<name>A0A9N8D9L0_9STRA</name>
<dbReference type="SUPFAM" id="SSF56300">
    <property type="entry name" value="Metallo-dependent phosphatases"/>
    <property type="match status" value="1"/>
</dbReference>
<evidence type="ECO:0000256" key="2">
    <source>
        <dbReference type="SAM" id="Phobius"/>
    </source>
</evidence>
<sequence>MVSNNRIAFGSCNEQDRQNKMWPIIEKRGPAAFIFGGDAIYGDYDLPTDWTKFLPETPHVCADPARLRNLYKKQKAVPGYKSLLKSNMTIFGSFDDHDYGCNNADKTFEHRYEAGLEFVEFLGQPADSPMSRRAQAGMGVYGVKLFDFARPKGQQEVPDEEALIDPHVLDNGNATAVPVFPAYSNQSVAVFVLDVRSNKSPWKQGSAAYIPDFEGDMLGEDQWQWFEAAISRSRAAVNVVVSGLQHHANIFPEPNIAESWTRFPSSQQRLFDAMLQDGVQAPILVSGDVHMSQLMRKDCARIDGTSKQRRSLVEMTTSGMTHSWGTVSSPPLSNPNEKPSLQERYKSFAARVTMHVLHAVSPWTDLLVSQPSTEEATAGLFPNGGGEGAKDGLQYSLEKNFGELEFDWENRRVSMRSFGETPGTPPLLMASWTLDQLSGHDSIPGSVLTSQNFVDQANLHAPRFTKNGGEWMCLAHRGTPSLFWQMAGHVSTVGGLSILLPFPMLVPTLLLAMMFFRKPRTGLASSKRRI</sequence>
<feature type="region of interest" description="Disordered" evidence="1">
    <location>
        <begin position="320"/>
        <end position="339"/>
    </location>
</feature>
<dbReference type="PANTHER" id="PTHR33987:SF1">
    <property type="entry name" value="CALCINEURIN-LIKE METALLO-PHOSPHOESTERASE SUPERFAMILY PROTEIN"/>
    <property type="match status" value="1"/>
</dbReference>
<comment type="caution">
    <text evidence="4">The sequence shown here is derived from an EMBL/GenBank/DDBJ whole genome shotgun (WGS) entry which is preliminary data.</text>
</comment>
<dbReference type="AlphaFoldDB" id="A0A9N8D9L0"/>
<organism evidence="4 5">
    <name type="scientific">Seminavis robusta</name>
    <dbReference type="NCBI Taxonomy" id="568900"/>
    <lineage>
        <taxon>Eukaryota</taxon>
        <taxon>Sar</taxon>
        <taxon>Stramenopiles</taxon>
        <taxon>Ochrophyta</taxon>
        <taxon>Bacillariophyta</taxon>
        <taxon>Bacillariophyceae</taxon>
        <taxon>Bacillariophycidae</taxon>
        <taxon>Naviculales</taxon>
        <taxon>Naviculaceae</taxon>
        <taxon>Seminavis</taxon>
    </lineage>
</organism>
<reference evidence="4" key="1">
    <citation type="submission" date="2020-06" db="EMBL/GenBank/DDBJ databases">
        <authorList>
            <consortium name="Plant Systems Biology data submission"/>
        </authorList>
    </citation>
    <scope>NUCLEOTIDE SEQUENCE</scope>
    <source>
        <strain evidence="4">D6</strain>
    </source>
</reference>
<dbReference type="Proteomes" id="UP001153069">
    <property type="component" value="Unassembled WGS sequence"/>
</dbReference>
<evidence type="ECO:0000256" key="1">
    <source>
        <dbReference type="SAM" id="MobiDB-lite"/>
    </source>
</evidence>
<dbReference type="CDD" id="cd07389">
    <property type="entry name" value="MPP_PhoD"/>
    <property type="match status" value="1"/>
</dbReference>
<dbReference type="InterPro" id="IPR018946">
    <property type="entry name" value="PhoD-like_MPP"/>
</dbReference>
<keyword evidence="2" id="KW-0812">Transmembrane</keyword>
<keyword evidence="2" id="KW-0472">Membrane</keyword>
<dbReference type="Gene3D" id="3.60.21.70">
    <property type="entry name" value="PhoD-like phosphatase"/>
    <property type="match status" value="1"/>
</dbReference>
<evidence type="ECO:0000313" key="5">
    <source>
        <dbReference type="Proteomes" id="UP001153069"/>
    </source>
</evidence>
<dbReference type="Pfam" id="PF09423">
    <property type="entry name" value="PhoD"/>
    <property type="match status" value="1"/>
</dbReference>
<dbReference type="EMBL" id="CAICTM010000005">
    <property type="protein sequence ID" value="CAB9496460.1"/>
    <property type="molecule type" value="Genomic_DNA"/>
</dbReference>
<accession>A0A9N8D9L0</accession>
<keyword evidence="5" id="KW-1185">Reference proteome</keyword>
<dbReference type="InterPro" id="IPR029052">
    <property type="entry name" value="Metallo-depent_PP-like"/>
</dbReference>
<protein>
    <submittedName>
        <fullName evidence="4">PhoD-like phosphatase</fullName>
    </submittedName>
</protein>
<dbReference type="InterPro" id="IPR038607">
    <property type="entry name" value="PhoD-like_sf"/>
</dbReference>
<evidence type="ECO:0000313" key="4">
    <source>
        <dbReference type="EMBL" id="CAB9496460.1"/>
    </source>
</evidence>
<dbReference type="PANTHER" id="PTHR33987">
    <property type="entry name" value="CALCINEURIN-LIKE METALLO-PHOSPHOESTERASE SUPERFAMILY PROTEIN"/>
    <property type="match status" value="1"/>
</dbReference>
<gene>
    <name evidence="4" type="ORF">SEMRO_5_G004340.1</name>
</gene>